<proteinExistence type="predicted"/>
<feature type="domain" description="Exopolyphosphatase C-terminal" evidence="2">
    <location>
        <begin position="313"/>
        <end position="481"/>
    </location>
</feature>
<dbReference type="Proteomes" id="UP000321079">
    <property type="component" value="Unassembled WGS sequence"/>
</dbReference>
<accession>A0A511B681</accession>
<comment type="caution">
    <text evidence="3">The sequence shown here is derived from an EMBL/GenBank/DDBJ whole genome shotgun (WGS) entry which is preliminary data.</text>
</comment>
<evidence type="ECO:0000259" key="1">
    <source>
        <dbReference type="Pfam" id="PF02541"/>
    </source>
</evidence>
<dbReference type="InterPro" id="IPR043129">
    <property type="entry name" value="ATPase_NBD"/>
</dbReference>
<dbReference type="Gene3D" id="3.30.420.40">
    <property type="match status" value="1"/>
</dbReference>
<dbReference type="Gene3D" id="3.30.420.150">
    <property type="entry name" value="Exopolyphosphatase. Domain 2"/>
    <property type="match status" value="1"/>
</dbReference>
<protein>
    <submittedName>
        <fullName evidence="3">Exopolyphosphatase</fullName>
    </submittedName>
</protein>
<dbReference type="Pfam" id="PF21697">
    <property type="entry name" value="Ppx_C"/>
    <property type="match status" value="1"/>
</dbReference>
<dbReference type="Gene3D" id="1.10.3210.10">
    <property type="entry name" value="Hypothetical protein af1432"/>
    <property type="match status" value="1"/>
</dbReference>
<dbReference type="SUPFAM" id="SSF109604">
    <property type="entry name" value="HD-domain/PDEase-like"/>
    <property type="match status" value="1"/>
</dbReference>
<dbReference type="GO" id="GO:0016462">
    <property type="term" value="F:pyrophosphatase activity"/>
    <property type="evidence" value="ECO:0007669"/>
    <property type="project" value="TreeGrafter"/>
</dbReference>
<dbReference type="SUPFAM" id="SSF53067">
    <property type="entry name" value="Actin-like ATPase domain"/>
    <property type="match status" value="2"/>
</dbReference>
<dbReference type="EMBL" id="BJVA01000001">
    <property type="protein sequence ID" value="GEK95141.1"/>
    <property type="molecule type" value="Genomic_DNA"/>
</dbReference>
<dbReference type="PANTHER" id="PTHR30005">
    <property type="entry name" value="EXOPOLYPHOSPHATASE"/>
    <property type="match status" value="1"/>
</dbReference>
<gene>
    <name evidence="3" type="ORF">GKA01_03380</name>
</gene>
<dbReference type="CDD" id="cd24052">
    <property type="entry name" value="ASKHA_NBD_HpPPX-GppA-like"/>
    <property type="match status" value="1"/>
</dbReference>
<dbReference type="PANTHER" id="PTHR30005:SF0">
    <property type="entry name" value="RETROGRADE REGULATION PROTEIN 2"/>
    <property type="match status" value="1"/>
</dbReference>
<organism evidence="3 4">
    <name type="scientific">Gluconobacter kanchanaburiensis NBRC 103587</name>
    <dbReference type="NCBI Taxonomy" id="1307948"/>
    <lineage>
        <taxon>Bacteria</taxon>
        <taxon>Pseudomonadati</taxon>
        <taxon>Pseudomonadota</taxon>
        <taxon>Alphaproteobacteria</taxon>
        <taxon>Acetobacterales</taxon>
        <taxon>Acetobacteraceae</taxon>
        <taxon>Gluconobacter</taxon>
    </lineage>
</organism>
<reference evidence="3 4" key="1">
    <citation type="submission" date="2019-07" db="EMBL/GenBank/DDBJ databases">
        <title>Whole genome shotgun sequence of Gluconobacter kanchanaburiensis NBRC 103587.</title>
        <authorList>
            <person name="Hosoyama A."/>
            <person name="Uohara A."/>
            <person name="Ohji S."/>
            <person name="Ichikawa N."/>
        </authorList>
    </citation>
    <scope>NUCLEOTIDE SEQUENCE [LARGE SCALE GENOMIC DNA]</scope>
    <source>
        <strain evidence="3 4">NBRC 103587</strain>
    </source>
</reference>
<feature type="domain" description="Ppx/GppA phosphatase N-terminal" evidence="1">
    <location>
        <begin position="23"/>
        <end position="297"/>
    </location>
</feature>
<name>A0A511B681_9PROT</name>
<dbReference type="InterPro" id="IPR050273">
    <property type="entry name" value="GppA/Ppx_hydrolase"/>
</dbReference>
<dbReference type="Pfam" id="PF02541">
    <property type="entry name" value="Ppx-GppA"/>
    <property type="match status" value="1"/>
</dbReference>
<evidence type="ECO:0000313" key="4">
    <source>
        <dbReference type="Proteomes" id="UP000321079"/>
    </source>
</evidence>
<dbReference type="InterPro" id="IPR003695">
    <property type="entry name" value="Ppx_GppA_N"/>
</dbReference>
<sequence length="492" mass="53776">MSSSSQRSAIVDLGSNSVRLVVFEGVTRNPLPIFNEKVTLKLGRGLDATGRLNDEGVALAMDVLGRFHTVARAMGAEPFEVLATAAVRDATNGPDFVDAIRARMPGVPIRVLEGTEEADYAARGVLCGLPEANGLVADIGGGSLELIHVADGQYFEAVTTKLGVIRLHDRAKGSIERAGEIANEMLTEVNWLPGMTGRPLYLVGGAFRALARLQIARTQYPLNLVHLFTLSEGAAREMADWVISAPKRTLEKLPGAPRKRLADAPFAAVVLRCLMERVRPSKVVFSVDGLREGWYMRHVAPSVAGLDPMTDLASEMANRLARSASLAEPLVTWTAPLFRDETRTQKRLRELTCMLSDIGSYDHPEYRAEQTYRRVMHGHGVGFDHTARAFVGLTLAVRYEVAMDSPLIEPSRQLLSRSEIDRAVQLGLALRLAYTLCAGTKVLLDECRLLVEDGTLVLVLGARSVRAAGSAVRRRFERLAAAMQLQCQVREE</sequence>
<dbReference type="RefSeq" id="WP_146858555.1">
    <property type="nucleotide sequence ID" value="NZ_BARK01000019.1"/>
</dbReference>
<dbReference type="AlphaFoldDB" id="A0A511B681"/>
<keyword evidence="4" id="KW-1185">Reference proteome</keyword>
<dbReference type="InterPro" id="IPR048951">
    <property type="entry name" value="Ppx_C"/>
</dbReference>
<dbReference type="OrthoDB" id="3698573at2"/>
<evidence type="ECO:0000313" key="3">
    <source>
        <dbReference type="EMBL" id="GEK95141.1"/>
    </source>
</evidence>
<evidence type="ECO:0000259" key="2">
    <source>
        <dbReference type="Pfam" id="PF21697"/>
    </source>
</evidence>